<evidence type="ECO:0000313" key="3">
    <source>
        <dbReference type="EMBL" id="EGB03183.1"/>
    </source>
</evidence>
<dbReference type="eggNOG" id="ENOG502S0KP">
    <property type="taxonomic scope" value="Eukaryota"/>
</dbReference>
<accession>F0YNX4</accession>
<dbReference type="InParanoid" id="F0YNX4"/>
<keyword evidence="4" id="KW-1185">Reference proteome</keyword>
<dbReference type="GeneID" id="20226678"/>
<organism evidence="4">
    <name type="scientific">Aureococcus anophagefferens</name>
    <name type="common">Harmful bloom alga</name>
    <dbReference type="NCBI Taxonomy" id="44056"/>
    <lineage>
        <taxon>Eukaryota</taxon>
        <taxon>Sar</taxon>
        <taxon>Stramenopiles</taxon>
        <taxon>Ochrophyta</taxon>
        <taxon>Pelagophyceae</taxon>
        <taxon>Pelagomonadales</taxon>
        <taxon>Pelagomonadaceae</taxon>
        <taxon>Aureococcus</taxon>
    </lineage>
</organism>
<feature type="signal peptide" evidence="2">
    <location>
        <begin position="1"/>
        <end position="26"/>
    </location>
</feature>
<dbReference type="OrthoDB" id="10264146at2759"/>
<dbReference type="OMA" id="MDDWITH"/>
<gene>
    <name evidence="3" type="ORF">AURANDRAFT_68227</name>
</gene>
<evidence type="ECO:0000256" key="2">
    <source>
        <dbReference type="SAM" id="SignalP"/>
    </source>
</evidence>
<name>F0YNX4_AURAN</name>
<sequence length="539" mass="57250">MAAQMSLRQAGKLLALVALIVLAVRAVLNQPAASAPAPPASHVFGAPGAGRAPPAASATGALEFVGAVAEAASRAEAAAAARSAAVAEKLRAEQARAAVAPAPRTPSKAADPPDTRCAMLAKIRAAKESEIPDFKGSYLGRFPLAKMPALPATLKAEYDALSCDGVLKTLAAALAAADAAAPKADGPLGPRDECRAMMAKHSVAPGSSWGSLGPNGQRRWGSLRCDGLVKGAKNTPSKAAADRARKSTLPSSRQVTLETCPKSTEPLPLVAVCCGTTTRGKGGWITPRPDALEELAVFDHLLPSFVRTVDCGFRYAVVLGYDVGDKFWDLGDGATLARAWFDENVKSVLAAANVEAELRFAVVDNKIKKPGPVFTAITRHAYYEAKADYIYRVNDDTELATRWAKHFVAALATMDNVGAVGPMCKQGNRKILTHDFTHRKHMDIFEGTYYPPELSDWWMDDWISGVYGADRTLRGEVVEVVHHTGKHGQRYGVDKSHAGLLKGLLAGGSKKIQAYVAKSNAGIAQPPRGFSRFRAKLRR</sequence>
<dbReference type="SUPFAM" id="SSF53448">
    <property type="entry name" value="Nucleotide-diphospho-sugar transferases"/>
    <property type="match status" value="1"/>
</dbReference>
<keyword evidence="2" id="KW-0732">Signal</keyword>
<feature type="region of interest" description="Disordered" evidence="1">
    <location>
        <begin position="232"/>
        <end position="254"/>
    </location>
</feature>
<dbReference type="InterPro" id="IPR029044">
    <property type="entry name" value="Nucleotide-diphossugar_trans"/>
</dbReference>
<evidence type="ECO:0000313" key="4">
    <source>
        <dbReference type="Proteomes" id="UP000002729"/>
    </source>
</evidence>
<dbReference type="KEGG" id="aaf:AURANDRAFT_68227"/>
<feature type="chain" id="PRO_5003264816" description="Hexosyltransferase" evidence="2">
    <location>
        <begin position="27"/>
        <end position="539"/>
    </location>
</feature>
<feature type="region of interest" description="Disordered" evidence="1">
    <location>
        <begin position="96"/>
        <end position="115"/>
    </location>
</feature>
<proteinExistence type="predicted"/>
<evidence type="ECO:0008006" key="5">
    <source>
        <dbReference type="Google" id="ProtNLM"/>
    </source>
</evidence>
<dbReference type="AlphaFoldDB" id="F0YNX4"/>
<dbReference type="Gene3D" id="3.90.550.10">
    <property type="entry name" value="Spore Coat Polysaccharide Biosynthesis Protein SpsA, Chain A"/>
    <property type="match status" value="1"/>
</dbReference>
<dbReference type="Proteomes" id="UP000002729">
    <property type="component" value="Unassembled WGS sequence"/>
</dbReference>
<dbReference type="EMBL" id="GL833185">
    <property type="protein sequence ID" value="EGB03183.1"/>
    <property type="molecule type" value="Genomic_DNA"/>
</dbReference>
<reference evidence="3 4" key="1">
    <citation type="journal article" date="2011" name="Proc. Natl. Acad. Sci. U.S.A.">
        <title>Niche of harmful alga Aureococcus anophagefferens revealed through ecogenomics.</title>
        <authorList>
            <person name="Gobler C.J."/>
            <person name="Berry D.L."/>
            <person name="Dyhrman S.T."/>
            <person name="Wilhelm S.W."/>
            <person name="Salamov A."/>
            <person name="Lobanov A.V."/>
            <person name="Zhang Y."/>
            <person name="Collier J.L."/>
            <person name="Wurch L.L."/>
            <person name="Kustka A.B."/>
            <person name="Dill B.D."/>
            <person name="Shah M."/>
            <person name="VerBerkmoes N.C."/>
            <person name="Kuo A."/>
            <person name="Terry A."/>
            <person name="Pangilinan J."/>
            <person name="Lindquist E.A."/>
            <person name="Lucas S."/>
            <person name="Paulsen I.T."/>
            <person name="Hattenrath-Lehmann T.K."/>
            <person name="Talmage S.C."/>
            <person name="Walker E.A."/>
            <person name="Koch F."/>
            <person name="Burson A.M."/>
            <person name="Marcoval M.A."/>
            <person name="Tang Y.Z."/>
            <person name="Lecleir G.R."/>
            <person name="Coyne K.J."/>
            <person name="Berg G.M."/>
            <person name="Bertrand E.M."/>
            <person name="Saito M.A."/>
            <person name="Gladyshev V.N."/>
            <person name="Grigoriev I.V."/>
        </authorList>
    </citation>
    <scope>NUCLEOTIDE SEQUENCE [LARGE SCALE GENOMIC DNA]</scope>
    <source>
        <strain evidence="4">CCMP 1984</strain>
    </source>
</reference>
<dbReference type="RefSeq" id="XP_009042113.1">
    <property type="nucleotide sequence ID" value="XM_009043865.1"/>
</dbReference>
<protein>
    <recommendedName>
        <fullName evidence="5">Hexosyltransferase</fullName>
    </recommendedName>
</protein>
<feature type="compositionally biased region" description="Low complexity" evidence="1">
    <location>
        <begin position="96"/>
        <end position="106"/>
    </location>
</feature>
<evidence type="ECO:0000256" key="1">
    <source>
        <dbReference type="SAM" id="MobiDB-lite"/>
    </source>
</evidence>